<evidence type="ECO:0000313" key="2">
    <source>
        <dbReference type="Proteomes" id="UP000053105"/>
    </source>
</evidence>
<name>A0A0M9A538_9HYME</name>
<accession>A0A0M9A538</accession>
<reference evidence="1 2" key="1">
    <citation type="submission" date="2015-07" db="EMBL/GenBank/DDBJ databases">
        <title>The genome of Melipona quadrifasciata.</title>
        <authorList>
            <person name="Pan H."/>
            <person name="Kapheim K."/>
        </authorList>
    </citation>
    <scope>NUCLEOTIDE SEQUENCE [LARGE SCALE GENOMIC DNA]</scope>
    <source>
        <strain evidence="1">0111107301</strain>
        <tissue evidence="1">Whole body</tissue>
    </source>
</reference>
<evidence type="ECO:0000313" key="1">
    <source>
        <dbReference type="EMBL" id="KOX76636.1"/>
    </source>
</evidence>
<protein>
    <submittedName>
        <fullName evidence="1">Uncharacterized protein</fullName>
    </submittedName>
</protein>
<dbReference type="EMBL" id="KQ435743">
    <property type="protein sequence ID" value="KOX76636.1"/>
    <property type="molecule type" value="Genomic_DNA"/>
</dbReference>
<organism evidence="1 2">
    <name type="scientific">Melipona quadrifasciata</name>
    <dbReference type="NCBI Taxonomy" id="166423"/>
    <lineage>
        <taxon>Eukaryota</taxon>
        <taxon>Metazoa</taxon>
        <taxon>Ecdysozoa</taxon>
        <taxon>Arthropoda</taxon>
        <taxon>Hexapoda</taxon>
        <taxon>Insecta</taxon>
        <taxon>Pterygota</taxon>
        <taxon>Neoptera</taxon>
        <taxon>Endopterygota</taxon>
        <taxon>Hymenoptera</taxon>
        <taxon>Apocrita</taxon>
        <taxon>Aculeata</taxon>
        <taxon>Apoidea</taxon>
        <taxon>Anthophila</taxon>
        <taxon>Apidae</taxon>
        <taxon>Melipona</taxon>
    </lineage>
</organism>
<keyword evidence="2" id="KW-1185">Reference proteome</keyword>
<dbReference type="Proteomes" id="UP000053105">
    <property type="component" value="Unassembled WGS sequence"/>
</dbReference>
<dbReference type="AlphaFoldDB" id="A0A0M9A538"/>
<gene>
    <name evidence="1" type="ORF">WN51_11864</name>
</gene>
<proteinExistence type="predicted"/>
<sequence length="46" mass="5090">MANGFELAKVTGISYDCPPYADQPPYVLHKPPCPEKLPKKEPPPPQ</sequence>